<keyword evidence="5" id="KW-0547">Nucleotide-binding</keyword>
<organism evidence="9 10">
    <name type="scientific">Achromobacter veterisilvae</name>
    <dbReference type="NCBI Taxonomy" id="2069367"/>
    <lineage>
        <taxon>Bacteria</taxon>
        <taxon>Pseudomonadati</taxon>
        <taxon>Pseudomonadota</taxon>
        <taxon>Betaproteobacteria</taxon>
        <taxon>Burkholderiales</taxon>
        <taxon>Alcaligenaceae</taxon>
        <taxon>Achromobacter</taxon>
    </lineage>
</organism>
<comment type="similarity">
    <text evidence="2">Belongs to the ABC transporter superfamily.</text>
</comment>
<gene>
    <name evidence="9" type="primary">artM_1</name>
    <name evidence="9" type="ORF">AVE30378_00133</name>
</gene>
<dbReference type="CDD" id="cd03262">
    <property type="entry name" value="ABC_HisP_GlnQ"/>
    <property type="match status" value="1"/>
</dbReference>
<reference evidence="9 10" key="1">
    <citation type="submission" date="2018-07" db="EMBL/GenBank/DDBJ databases">
        <authorList>
            <person name="Peeters C."/>
        </authorList>
    </citation>
    <scope>NUCLEOTIDE SEQUENCE [LARGE SCALE GENOMIC DNA]</scope>
    <source>
        <strain evidence="9 10">LMG 30378</strain>
    </source>
</reference>
<dbReference type="InterPro" id="IPR003439">
    <property type="entry name" value="ABC_transporter-like_ATP-bd"/>
</dbReference>
<dbReference type="PIRSF" id="PIRSF039085">
    <property type="entry name" value="ABC_ATPase_HisP"/>
    <property type="match status" value="1"/>
</dbReference>
<evidence type="ECO:0000259" key="8">
    <source>
        <dbReference type="PROSITE" id="PS50893"/>
    </source>
</evidence>
<protein>
    <submittedName>
        <fullName evidence="9">Arginine transport ATP-binding protein ArtM</fullName>
    </submittedName>
</protein>
<evidence type="ECO:0000256" key="3">
    <source>
        <dbReference type="ARBA" id="ARBA00022448"/>
    </source>
</evidence>
<evidence type="ECO:0000313" key="9">
    <source>
        <dbReference type="EMBL" id="SSW62389.1"/>
    </source>
</evidence>
<dbReference type="Proteomes" id="UP000289465">
    <property type="component" value="Unassembled WGS sequence"/>
</dbReference>
<feature type="domain" description="ABC transporter" evidence="8">
    <location>
        <begin position="17"/>
        <end position="261"/>
    </location>
</feature>
<dbReference type="PANTHER" id="PTHR43166:SF35">
    <property type="entry name" value="L-CYSTINE IMPORT ATP-BINDING PROTEIN TCYN"/>
    <property type="match status" value="1"/>
</dbReference>
<dbReference type="InterPro" id="IPR003593">
    <property type="entry name" value="AAA+_ATPase"/>
</dbReference>
<evidence type="ECO:0000256" key="7">
    <source>
        <dbReference type="ARBA" id="ARBA00023136"/>
    </source>
</evidence>
<dbReference type="InterPro" id="IPR030679">
    <property type="entry name" value="ABC_ATPase_HisP-typ"/>
</dbReference>
<dbReference type="PROSITE" id="PS00211">
    <property type="entry name" value="ABC_TRANSPORTER_1"/>
    <property type="match status" value="1"/>
</dbReference>
<dbReference type="AlphaFoldDB" id="A0A446C3C3"/>
<keyword evidence="3" id="KW-0813">Transport</keyword>
<keyword evidence="4" id="KW-1003">Cell membrane</keyword>
<evidence type="ECO:0000256" key="2">
    <source>
        <dbReference type="ARBA" id="ARBA00005417"/>
    </source>
</evidence>
<name>A0A446C3C3_9BURK</name>
<evidence type="ECO:0000256" key="4">
    <source>
        <dbReference type="ARBA" id="ARBA00022475"/>
    </source>
</evidence>
<dbReference type="PANTHER" id="PTHR43166">
    <property type="entry name" value="AMINO ACID IMPORT ATP-BINDING PROTEIN"/>
    <property type="match status" value="1"/>
</dbReference>
<comment type="subcellular location">
    <subcellularLocation>
        <location evidence="1">Cell membrane</location>
        <topology evidence="1">Peripheral membrane protein</topology>
    </subcellularLocation>
</comment>
<dbReference type="PROSITE" id="PS50893">
    <property type="entry name" value="ABC_TRANSPORTER_2"/>
    <property type="match status" value="1"/>
</dbReference>
<dbReference type="InterPro" id="IPR027417">
    <property type="entry name" value="P-loop_NTPase"/>
</dbReference>
<proteinExistence type="inferred from homology"/>
<dbReference type="InterPro" id="IPR050086">
    <property type="entry name" value="MetN_ABC_transporter-like"/>
</dbReference>
<dbReference type="SUPFAM" id="SSF52540">
    <property type="entry name" value="P-loop containing nucleoside triphosphate hydrolases"/>
    <property type="match status" value="1"/>
</dbReference>
<evidence type="ECO:0000256" key="5">
    <source>
        <dbReference type="ARBA" id="ARBA00022741"/>
    </source>
</evidence>
<dbReference type="FunFam" id="3.40.50.300:FF:000020">
    <property type="entry name" value="Amino acid ABC transporter ATP-binding component"/>
    <property type="match status" value="1"/>
</dbReference>
<dbReference type="GO" id="GO:0005524">
    <property type="term" value="F:ATP binding"/>
    <property type="evidence" value="ECO:0007669"/>
    <property type="project" value="UniProtKB-KW"/>
</dbReference>
<sequence>MPNMTSNPPPSGRPVMIAARDIVKSFGPHRVLDRVSLTLGQGEVVAVIGPSGSGKSTFLRCLNHLETIDEGSIEVEGEAMVRAVPGGRSQYAGDADVRRLCRKMGMVFQSFNLFPHMTVLQNVIEAPITVKGMARAEIVPKAEELLRKVGLLNKRDNYPGRLSGGQKQRVAIARALAMEPDIMLFDEPTSALDPELTGEVLRTMKQLADESMTMLVVTHEMGFAREVAHRVIFMDEGRVIEEAPSADFFREPRQARSREFLAHML</sequence>
<evidence type="ECO:0000313" key="10">
    <source>
        <dbReference type="Proteomes" id="UP000289465"/>
    </source>
</evidence>
<evidence type="ECO:0000256" key="1">
    <source>
        <dbReference type="ARBA" id="ARBA00004202"/>
    </source>
</evidence>
<dbReference type="EMBL" id="UFQC01000001">
    <property type="protein sequence ID" value="SSW62389.1"/>
    <property type="molecule type" value="Genomic_DNA"/>
</dbReference>
<evidence type="ECO:0000256" key="6">
    <source>
        <dbReference type="ARBA" id="ARBA00022840"/>
    </source>
</evidence>
<accession>A0A446C3C3</accession>
<dbReference type="GO" id="GO:0016887">
    <property type="term" value="F:ATP hydrolysis activity"/>
    <property type="evidence" value="ECO:0007669"/>
    <property type="project" value="InterPro"/>
</dbReference>
<dbReference type="InterPro" id="IPR017871">
    <property type="entry name" value="ABC_transporter-like_CS"/>
</dbReference>
<dbReference type="Pfam" id="PF00005">
    <property type="entry name" value="ABC_tran"/>
    <property type="match status" value="1"/>
</dbReference>
<keyword evidence="7" id="KW-0472">Membrane</keyword>
<keyword evidence="6 9" id="KW-0067">ATP-binding</keyword>
<dbReference type="SMART" id="SM00382">
    <property type="entry name" value="AAA"/>
    <property type="match status" value="1"/>
</dbReference>
<dbReference type="GO" id="GO:0005886">
    <property type="term" value="C:plasma membrane"/>
    <property type="evidence" value="ECO:0007669"/>
    <property type="project" value="UniProtKB-SubCell"/>
</dbReference>
<dbReference type="GO" id="GO:0015424">
    <property type="term" value="F:ABC-type amino acid transporter activity"/>
    <property type="evidence" value="ECO:0007669"/>
    <property type="project" value="InterPro"/>
</dbReference>
<dbReference type="Gene3D" id="3.40.50.300">
    <property type="entry name" value="P-loop containing nucleotide triphosphate hydrolases"/>
    <property type="match status" value="1"/>
</dbReference>